<dbReference type="EMBL" id="AGJL01000018">
    <property type="protein sequence ID" value="EHP87045.1"/>
    <property type="molecule type" value="Genomic_DNA"/>
</dbReference>
<dbReference type="Gene3D" id="3.40.50.150">
    <property type="entry name" value="Vaccinia Virus protein VP39"/>
    <property type="match status" value="1"/>
</dbReference>
<dbReference type="GO" id="GO:0016645">
    <property type="term" value="F:oxidoreductase activity, acting on the CH-NH group of donors"/>
    <property type="evidence" value="ECO:0007669"/>
    <property type="project" value="InterPro"/>
</dbReference>
<dbReference type="Pfam" id="PF05430">
    <property type="entry name" value="Methyltransf_30"/>
    <property type="match status" value="1"/>
</dbReference>
<dbReference type="PANTHER" id="PTHR39963:SF1">
    <property type="entry name" value="MNMC-LIKE METHYLTRANSFERASE DOMAIN-CONTAINING PROTEIN"/>
    <property type="match status" value="1"/>
</dbReference>
<dbReference type="STRING" id="647171.MetfoDRAFT_0878"/>
<dbReference type="InterPro" id="IPR008471">
    <property type="entry name" value="MnmC-like_methylTransf"/>
</dbReference>
<dbReference type="Proteomes" id="UP000003706">
    <property type="component" value="Unassembled WGS sequence"/>
</dbReference>
<accession>H1KYK5</accession>
<dbReference type="InterPro" id="IPR029063">
    <property type="entry name" value="SAM-dependent_MTases_sf"/>
</dbReference>
<dbReference type="CDD" id="cd02440">
    <property type="entry name" value="AdoMet_MTases"/>
    <property type="match status" value="1"/>
</dbReference>
<organism evidence="2 3">
    <name type="scientific">Methanotorris formicicus Mc-S-70</name>
    <dbReference type="NCBI Taxonomy" id="647171"/>
    <lineage>
        <taxon>Archaea</taxon>
        <taxon>Methanobacteriati</taxon>
        <taxon>Methanobacteriota</taxon>
        <taxon>Methanomada group</taxon>
        <taxon>Methanococci</taxon>
        <taxon>Methanococcales</taxon>
        <taxon>Methanocaldococcaceae</taxon>
        <taxon>Methanotorris</taxon>
    </lineage>
</organism>
<dbReference type="PATRIC" id="fig|647171.4.peg.867"/>
<evidence type="ECO:0000313" key="3">
    <source>
        <dbReference type="Proteomes" id="UP000003706"/>
    </source>
</evidence>
<comment type="caution">
    <text evidence="2">The sequence shown here is derived from an EMBL/GenBank/DDBJ whole genome shotgun (WGS) entry which is preliminary data.</text>
</comment>
<dbReference type="PANTHER" id="PTHR39963">
    <property type="entry name" value="SLL0983 PROTEIN"/>
    <property type="match status" value="1"/>
</dbReference>
<evidence type="ECO:0000259" key="1">
    <source>
        <dbReference type="Pfam" id="PF05430"/>
    </source>
</evidence>
<sequence length="361" mass="41677">MLPNKKAIGIIKKYMNLAINNNFFEEDFNEFGKKLVRELIDKNLLVKTGDGTYTLKAEDEEELMHSKIGALKEAVEKFAIPSNIKSRKNPKVLDLCSGFGYNAVAALHFNKDAEIDMVELCREVLFLSLCLNIPFKEHEIIKNSIKNFFMGEETKNLKIRVFNEDARKVIKRLDKKYDIVFHDAFSPQRDPILYTVDFLKEIYKKMNNNGVLISYSSSIPFRSGLVEAGFVISEGPSVGRKRGATIAYKNPSFEVGRISEIDERVIALSTVGIPYRDVHLNAIKEEIIKNREVEREEFKRTLISLGKYYSTKRIKKGNIDNEFLKIQKMDLNSSEVIKKMRKLLLNRNEILKQTLMQKNIY</sequence>
<proteinExistence type="predicted"/>
<name>H1KYK5_9EURY</name>
<gene>
    <name evidence="2" type="ORF">MetfoDRAFT_0878</name>
</gene>
<reference evidence="2 3" key="1">
    <citation type="submission" date="2011-09" db="EMBL/GenBank/DDBJ databases">
        <title>The draft genome of Methanotorris formicicus Mc-S-70.</title>
        <authorList>
            <consortium name="US DOE Joint Genome Institute (JGI-PGF)"/>
            <person name="Lucas S."/>
            <person name="Han J."/>
            <person name="Lapidus A."/>
            <person name="Cheng J.-F."/>
            <person name="Goodwin L."/>
            <person name="Pitluck S."/>
            <person name="Peters L."/>
            <person name="Land M.L."/>
            <person name="Hauser L."/>
            <person name="Sieprawska-Lupa M."/>
            <person name="Takai K."/>
            <person name="Miyazaki J."/>
            <person name="Whitman W."/>
            <person name="Woyke T.J."/>
        </authorList>
    </citation>
    <scope>NUCLEOTIDE SEQUENCE [LARGE SCALE GENOMIC DNA]</scope>
    <source>
        <strain evidence="2 3">Mc-S-70</strain>
    </source>
</reference>
<evidence type="ECO:0000313" key="2">
    <source>
        <dbReference type="EMBL" id="EHP87045.1"/>
    </source>
</evidence>
<protein>
    <recommendedName>
        <fullName evidence="1">MnmC-like methyltransferase domain-containing protein</fullName>
    </recommendedName>
</protein>
<dbReference type="RefSeq" id="WP_007044317.1">
    <property type="nucleotide sequence ID" value="NZ_AGJL01000018.1"/>
</dbReference>
<dbReference type="AlphaFoldDB" id="H1KYK5"/>
<keyword evidence="3" id="KW-1185">Reference proteome</keyword>
<dbReference type="OrthoDB" id="1018at2157"/>
<dbReference type="SUPFAM" id="SSF53335">
    <property type="entry name" value="S-adenosyl-L-methionine-dependent methyltransferases"/>
    <property type="match status" value="1"/>
</dbReference>
<feature type="domain" description="MnmC-like methyltransferase" evidence="1">
    <location>
        <begin position="152"/>
        <end position="250"/>
    </location>
</feature>